<dbReference type="AlphaFoldDB" id="A0A392NL18"/>
<name>A0A392NL18_9FABA</name>
<dbReference type="EMBL" id="LXQA010041386">
    <property type="protein sequence ID" value="MCH99808.1"/>
    <property type="molecule type" value="Genomic_DNA"/>
</dbReference>
<proteinExistence type="predicted"/>
<evidence type="ECO:0000313" key="1">
    <source>
        <dbReference type="EMBL" id="MCH99808.1"/>
    </source>
</evidence>
<sequence length="43" mass="4793">MLLVLVAAERELTQGDGEAEADCWLFCHCDGNQTSCFKDTIMK</sequence>
<evidence type="ECO:0000313" key="2">
    <source>
        <dbReference type="Proteomes" id="UP000265520"/>
    </source>
</evidence>
<keyword evidence="2" id="KW-1185">Reference proteome</keyword>
<feature type="non-terminal residue" evidence="1">
    <location>
        <position position="43"/>
    </location>
</feature>
<organism evidence="1 2">
    <name type="scientific">Trifolium medium</name>
    <dbReference type="NCBI Taxonomy" id="97028"/>
    <lineage>
        <taxon>Eukaryota</taxon>
        <taxon>Viridiplantae</taxon>
        <taxon>Streptophyta</taxon>
        <taxon>Embryophyta</taxon>
        <taxon>Tracheophyta</taxon>
        <taxon>Spermatophyta</taxon>
        <taxon>Magnoliopsida</taxon>
        <taxon>eudicotyledons</taxon>
        <taxon>Gunneridae</taxon>
        <taxon>Pentapetalae</taxon>
        <taxon>rosids</taxon>
        <taxon>fabids</taxon>
        <taxon>Fabales</taxon>
        <taxon>Fabaceae</taxon>
        <taxon>Papilionoideae</taxon>
        <taxon>50 kb inversion clade</taxon>
        <taxon>NPAAA clade</taxon>
        <taxon>Hologalegina</taxon>
        <taxon>IRL clade</taxon>
        <taxon>Trifolieae</taxon>
        <taxon>Trifolium</taxon>
    </lineage>
</organism>
<accession>A0A392NL18</accession>
<comment type="caution">
    <text evidence="1">The sequence shown here is derived from an EMBL/GenBank/DDBJ whole genome shotgun (WGS) entry which is preliminary data.</text>
</comment>
<protein>
    <submittedName>
        <fullName evidence="1">Uncharacterized protein</fullName>
    </submittedName>
</protein>
<reference evidence="1 2" key="1">
    <citation type="journal article" date="2018" name="Front. Plant Sci.">
        <title>Red Clover (Trifolium pratense) and Zigzag Clover (T. medium) - A Picture of Genomic Similarities and Differences.</title>
        <authorList>
            <person name="Dluhosova J."/>
            <person name="Istvanek J."/>
            <person name="Nedelnik J."/>
            <person name="Repkova J."/>
        </authorList>
    </citation>
    <scope>NUCLEOTIDE SEQUENCE [LARGE SCALE GENOMIC DNA]</scope>
    <source>
        <strain evidence="2">cv. 10/8</strain>
        <tissue evidence="1">Leaf</tissue>
    </source>
</reference>
<dbReference type="Proteomes" id="UP000265520">
    <property type="component" value="Unassembled WGS sequence"/>
</dbReference>